<proteinExistence type="inferred from homology"/>
<dbReference type="InterPro" id="IPR002401">
    <property type="entry name" value="Cyt_P450_E_grp-I"/>
</dbReference>
<dbReference type="Pfam" id="PF00067">
    <property type="entry name" value="p450"/>
    <property type="match status" value="1"/>
</dbReference>
<dbReference type="InterPro" id="IPR050182">
    <property type="entry name" value="Cytochrome_P450_fam2"/>
</dbReference>
<keyword evidence="3" id="KW-0408">Iron</keyword>
<dbReference type="Proteomes" id="UP001217089">
    <property type="component" value="Unassembled WGS sequence"/>
</dbReference>
<name>A0ABQ9E4N3_TEGGR</name>
<dbReference type="PANTHER" id="PTHR24300:SF375">
    <property type="entry name" value="CYTOCHROME P450 FAMILY"/>
    <property type="match status" value="1"/>
</dbReference>
<gene>
    <name evidence="4" type="ORF">KUTeg_024996</name>
</gene>
<evidence type="ECO:0000256" key="1">
    <source>
        <dbReference type="ARBA" id="ARBA00010617"/>
    </source>
</evidence>
<dbReference type="EMBL" id="JARBDR010000923">
    <property type="protein sequence ID" value="KAJ8298465.1"/>
    <property type="molecule type" value="Genomic_DNA"/>
</dbReference>
<reference evidence="4 5" key="1">
    <citation type="submission" date="2022-12" db="EMBL/GenBank/DDBJ databases">
        <title>Chromosome-level genome of Tegillarca granosa.</title>
        <authorList>
            <person name="Kim J."/>
        </authorList>
    </citation>
    <scope>NUCLEOTIDE SEQUENCE [LARGE SCALE GENOMIC DNA]</scope>
    <source>
        <strain evidence="4">Teg-2019</strain>
        <tissue evidence="4">Adductor muscle</tissue>
    </source>
</reference>
<evidence type="ECO:0000313" key="4">
    <source>
        <dbReference type="EMBL" id="KAJ8298465.1"/>
    </source>
</evidence>
<evidence type="ECO:0008006" key="6">
    <source>
        <dbReference type="Google" id="ProtNLM"/>
    </source>
</evidence>
<accession>A0ABQ9E4N3</accession>
<dbReference type="SUPFAM" id="SSF48264">
    <property type="entry name" value="Cytochrome P450"/>
    <property type="match status" value="1"/>
</dbReference>
<keyword evidence="5" id="KW-1185">Reference proteome</keyword>
<dbReference type="Gene3D" id="1.10.630.10">
    <property type="entry name" value="Cytochrome P450"/>
    <property type="match status" value="1"/>
</dbReference>
<dbReference type="InterPro" id="IPR036396">
    <property type="entry name" value="Cyt_P450_sf"/>
</dbReference>
<dbReference type="InterPro" id="IPR001128">
    <property type="entry name" value="Cyt_P450"/>
</dbReference>
<organism evidence="4 5">
    <name type="scientific">Tegillarca granosa</name>
    <name type="common">Malaysian cockle</name>
    <name type="synonym">Anadara granosa</name>
    <dbReference type="NCBI Taxonomy" id="220873"/>
    <lineage>
        <taxon>Eukaryota</taxon>
        <taxon>Metazoa</taxon>
        <taxon>Spiralia</taxon>
        <taxon>Lophotrochozoa</taxon>
        <taxon>Mollusca</taxon>
        <taxon>Bivalvia</taxon>
        <taxon>Autobranchia</taxon>
        <taxon>Pteriomorphia</taxon>
        <taxon>Arcoida</taxon>
        <taxon>Arcoidea</taxon>
        <taxon>Arcidae</taxon>
        <taxon>Tegillarca</taxon>
    </lineage>
</organism>
<evidence type="ECO:0000313" key="5">
    <source>
        <dbReference type="Proteomes" id="UP001217089"/>
    </source>
</evidence>
<dbReference type="PANTHER" id="PTHR24300">
    <property type="entry name" value="CYTOCHROME P450 508A4-RELATED"/>
    <property type="match status" value="1"/>
</dbReference>
<keyword evidence="2" id="KW-0479">Metal-binding</keyword>
<dbReference type="PRINTS" id="PR00463">
    <property type="entry name" value="EP450I"/>
</dbReference>
<comment type="caution">
    <text evidence="4">The sequence shown here is derived from an EMBL/GenBank/DDBJ whole genome shotgun (WGS) entry which is preliminary data.</text>
</comment>
<evidence type="ECO:0000256" key="3">
    <source>
        <dbReference type="ARBA" id="ARBA00023004"/>
    </source>
</evidence>
<comment type="similarity">
    <text evidence="1">Belongs to the cytochrome P450 family.</text>
</comment>
<sequence length="146" mass="16728">MPYTEAVLAEIQRCGDIVPLSVFHGVDREINFSGFRIPKEAIITPNLDSVLSDNKEFPDHYIFDPGRFLDEGGKFRYRQHSIPFSIGKKRVCLGESLAKAEMFLFLTAMLQRFSFLPEEKKPPSTEPIFGLTRSPKRFKFRVISAL</sequence>
<protein>
    <recommendedName>
        <fullName evidence="6">Cytochrome P450</fullName>
    </recommendedName>
</protein>
<evidence type="ECO:0000256" key="2">
    <source>
        <dbReference type="ARBA" id="ARBA00022723"/>
    </source>
</evidence>